<dbReference type="Gene3D" id="3.90.228.10">
    <property type="match status" value="1"/>
</dbReference>
<evidence type="ECO:0000256" key="2">
    <source>
        <dbReference type="ARBA" id="ARBA00022676"/>
    </source>
</evidence>
<evidence type="ECO:0000256" key="7">
    <source>
        <dbReference type="RuleBase" id="RU362114"/>
    </source>
</evidence>
<keyword evidence="6" id="KW-0694">RNA-binding</keyword>
<dbReference type="EC" id="2.4.2.-" evidence="7"/>
<organism evidence="12 13">
    <name type="scientific">Biomphalaria glabrata</name>
    <name type="common">Bloodfluke planorb</name>
    <name type="synonym">Freshwater snail</name>
    <dbReference type="NCBI Taxonomy" id="6526"/>
    <lineage>
        <taxon>Eukaryota</taxon>
        <taxon>Metazoa</taxon>
        <taxon>Spiralia</taxon>
        <taxon>Lophotrochozoa</taxon>
        <taxon>Mollusca</taxon>
        <taxon>Gastropoda</taxon>
        <taxon>Heterobranchia</taxon>
        <taxon>Euthyneura</taxon>
        <taxon>Panpulmonata</taxon>
        <taxon>Hygrophila</taxon>
        <taxon>Lymnaeoidea</taxon>
        <taxon>Planorbidae</taxon>
        <taxon>Biomphalaria</taxon>
    </lineage>
</organism>
<keyword evidence="12" id="KW-1185">Reference proteome</keyword>
<dbReference type="InterPro" id="IPR035979">
    <property type="entry name" value="RBD_domain_sf"/>
</dbReference>
<evidence type="ECO:0000313" key="13">
    <source>
        <dbReference type="RefSeq" id="XP_055878415.1"/>
    </source>
</evidence>
<dbReference type="PROSITE" id="PS51059">
    <property type="entry name" value="PARP_CATALYTIC"/>
    <property type="match status" value="1"/>
</dbReference>
<keyword evidence="5" id="KW-0539">Nucleus</keyword>
<keyword evidence="4 7" id="KW-0520">NAD</keyword>
<dbReference type="OMA" id="IEICASH"/>
<dbReference type="OrthoDB" id="6133115at2759"/>
<dbReference type="InterPro" id="IPR043472">
    <property type="entry name" value="Macro_dom-like"/>
</dbReference>
<dbReference type="PROSITE" id="PS50102">
    <property type="entry name" value="RRM"/>
    <property type="match status" value="1"/>
</dbReference>
<feature type="domain" description="PARP catalytic" evidence="10">
    <location>
        <begin position="1023"/>
        <end position="1213"/>
    </location>
</feature>
<feature type="domain" description="RRM" evidence="9">
    <location>
        <begin position="7"/>
        <end position="113"/>
    </location>
</feature>
<dbReference type="PANTHER" id="PTHR14453">
    <property type="entry name" value="PARP/ZINC FINGER CCCH TYPE DOMAIN CONTAINING PROTEIN"/>
    <property type="match status" value="1"/>
</dbReference>
<dbReference type="SUPFAM" id="SSF52949">
    <property type="entry name" value="Macro domain-like"/>
    <property type="match status" value="2"/>
</dbReference>
<dbReference type="InterPro" id="IPR012677">
    <property type="entry name" value="Nucleotide-bd_a/b_plait_sf"/>
</dbReference>
<evidence type="ECO:0000256" key="1">
    <source>
        <dbReference type="ARBA" id="ARBA00004123"/>
    </source>
</evidence>
<dbReference type="GO" id="GO:0003723">
    <property type="term" value="F:RNA binding"/>
    <property type="evidence" value="ECO:0007669"/>
    <property type="project" value="UniProtKB-UniRule"/>
</dbReference>
<evidence type="ECO:0000256" key="3">
    <source>
        <dbReference type="ARBA" id="ARBA00022679"/>
    </source>
</evidence>
<evidence type="ECO:0000259" key="9">
    <source>
        <dbReference type="PROSITE" id="PS50102"/>
    </source>
</evidence>
<feature type="domain" description="Macro" evidence="11">
    <location>
        <begin position="659"/>
        <end position="835"/>
    </location>
</feature>
<dbReference type="AlphaFoldDB" id="A0A9W2ZTV7"/>
<dbReference type="GeneID" id="106051994"/>
<dbReference type="GO" id="GO:0010629">
    <property type="term" value="P:negative regulation of gene expression"/>
    <property type="evidence" value="ECO:0007669"/>
    <property type="project" value="TreeGrafter"/>
</dbReference>
<comment type="subcellular location">
    <subcellularLocation>
        <location evidence="1">Nucleus</location>
    </subcellularLocation>
</comment>
<feature type="region of interest" description="Disordered" evidence="8">
    <location>
        <begin position="109"/>
        <end position="166"/>
    </location>
</feature>
<dbReference type="GO" id="GO:0005737">
    <property type="term" value="C:cytoplasm"/>
    <property type="evidence" value="ECO:0007669"/>
    <property type="project" value="TreeGrafter"/>
</dbReference>
<dbReference type="RefSeq" id="XP_055878415.1">
    <property type="nucleotide sequence ID" value="XM_056022440.1"/>
</dbReference>
<evidence type="ECO:0000256" key="8">
    <source>
        <dbReference type="SAM" id="MobiDB-lite"/>
    </source>
</evidence>
<evidence type="ECO:0000313" key="12">
    <source>
        <dbReference type="Proteomes" id="UP001165740"/>
    </source>
</evidence>
<evidence type="ECO:0000259" key="10">
    <source>
        <dbReference type="PROSITE" id="PS51059"/>
    </source>
</evidence>
<feature type="compositionally biased region" description="Basic and acidic residues" evidence="8">
    <location>
        <begin position="123"/>
        <end position="146"/>
    </location>
</feature>
<dbReference type="Pfam" id="PF00644">
    <property type="entry name" value="PARP"/>
    <property type="match status" value="1"/>
</dbReference>
<sequence length="1213" mass="135924">MMSGPTRKLKADGLPSDITQIRLKTFFSNENSQGGGPVEDVQISEDRTSAIITFKEVEAVERIIKRKDTVSMSSVFVKVSPCFDEIPNDGKDNLADEIKAIKSKSMELEMSDEANNKTTLTKIDTKGPDLSAKDLSSKDLSLENCHKPQSSSTNLNSDLSSGDCQDDHTMSLDGHVVADDKINKDTEMTSKDELPVYSNLIYLQGDLGNLEKLAEEITALTGLHVDDIIQQDLPDRCIVAFMADFNLEEILMEGNGLTLGSKQLIAKPVFNTNSILVNGLSEKVTVSSLKNKVLSWGGQMKSLEEINQDKQAVVYFERTIDADDILFLKQELEIDGETLFLSKYFPCLSEVKFEAKDGFTPEIPFAISVQKNLLSQIETKNKNKQIYHGRVRKVISLYSDCEAISSREQLNVSGVTIKNFGILEFLQRADGQELIGRIQEKHGCIVKVVPNPKMNLSLGGPGREGDSLKMTTTENSWKIRHLKINLIIGEIEKQTSDIIVITVNTALNLKVGVLAQLILSQAGEEVQRTLEKRYPKGIKLGEFAETSGGKLQTKHIFHACVPKYSEEAVQQMSDLLENLLARAEILQAKSISFPALGTGGLSFPLDIFSKVMLESIIQHSKLKSDSLQQIQLVVFPSDTEAAETIQSVFSTGFKEANAKLKGNVYRYGHIFLRIKVGDITEQETDVIVTGIKDSMNLASSGEVCNVLLEKCGKKLQDECNTKKTDLDLNDVTMTSAPNLSCQHIIFMNKDAFAPRLAQGIFKVLIEAEKLGATSLALPALGAGFHKKNITSIKQCIFQAVEAFGLLPTQNLRKIKLVILNDANLENFLHHEGSHPHLYNKETTDTTMLPENISQEVDVHFYSIHALDRIKAAKELLEACKLAYKKEIENNVHLLSSIQIEELLKLCLEHLIIAKIDIKCGFLEMEGFHSNGMLKVKTRLKTMIEGASKRRTNIGIEWHYTQEENCEIEKTYQHEASSCKGLDTIGFIHDINFPGMTANGNTGTLSRERVNKSFYLHIHAQELWPKRWEPMLKTQNLKVVEVMPQAEEYSEVEKQFHLTLPDFPLKKLERIQNKSLYLQYCVKKKELDQYNPQGHQNEQKLFHGTMSDCIPPINENGFNRNYCGVNGTIYGSGVYFADKSSYSCKFTKPDLDGNRHMYRARVLTGEFIETNSSTKYLPKKPGTNRPYDSGGDKSRGIYAIFHDSQVYPEYLITF</sequence>
<dbReference type="Gene3D" id="3.40.220.10">
    <property type="entry name" value="Leucine Aminopeptidase, subunit E, domain 1"/>
    <property type="match status" value="2"/>
</dbReference>
<dbReference type="InterPro" id="IPR052056">
    <property type="entry name" value="Mono-ARTD/PARP"/>
</dbReference>
<feature type="compositionally biased region" description="Low complexity" evidence="8">
    <location>
        <begin position="150"/>
        <end position="161"/>
    </location>
</feature>
<dbReference type="Proteomes" id="UP001165740">
    <property type="component" value="Chromosome 3"/>
</dbReference>
<dbReference type="InterPro" id="IPR002589">
    <property type="entry name" value="Macro_dom"/>
</dbReference>
<dbReference type="InterPro" id="IPR000504">
    <property type="entry name" value="RRM_dom"/>
</dbReference>
<dbReference type="InterPro" id="IPR012317">
    <property type="entry name" value="Poly(ADP-ribose)pol_cat_dom"/>
</dbReference>
<dbReference type="SUPFAM" id="SSF56399">
    <property type="entry name" value="ADP-ribosylation"/>
    <property type="match status" value="1"/>
</dbReference>
<accession>A0A9W2ZTV7</accession>
<keyword evidence="2 7" id="KW-0328">Glycosyltransferase</keyword>
<gene>
    <name evidence="13" type="primary">LOC106051994</name>
</gene>
<evidence type="ECO:0000259" key="11">
    <source>
        <dbReference type="PROSITE" id="PS51154"/>
    </source>
</evidence>
<dbReference type="SMART" id="SM00506">
    <property type="entry name" value="A1pp"/>
    <property type="match status" value="2"/>
</dbReference>
<evidence type="ECO:0000256" key="5">
    <source>
        <dbReference type="ARBA" id="ARBA00023242"/>
    </source>
</evidence>
<dbReference type="GO" id="GO:0003950">
    <property type="term" value="F:NAD+ poly-ADP-ribosyltransferase activity"/>
    <property type="evidence" value="ECO:0007669"/>
    <property type="project" value="UniProtKB-UniRule"/>
</dbReference>
<dbReference type="Pfam" id="PF23085">
    <property type="entry name" value="RRM_PARP14_3"/>
    <property type="match status" value="1"/>
</dbReference>
<feature type="domain" description="Macro" evidence="11">
    <location>
        <begin position="471"/>
        <end position="653"/>
    </location>
</feature>
<dbReference type="Gene3D" id="3.30.70.330">
    <property type="match status" value="1"/>
</dbReference>
<dbReference type="GO" id="GO:0005634">
    <property type="term" value="C:nucleus"/>
    <property type="evidence" value="ECO:0007669"/>
    <property type="project" value="UniProtKB-SubCell"/>
</dbReference>
<evidence type="ECO:0000256" key="4">
    <source>
        <dbReference type="ARBA" id="ARBA00023027"/>
    </source>
</evidence>
<dbReference type="PROSITE" id="PS51154">
    <property type="entry name" value="MACRO"/>
    <property type="match status" value="2"/>
</dbReference>
<dbReference type="PANTHER" id="PTHR14453:SF67">
    <property type="entry name" value="POLY [ADP-RIBOSE] POLYMERASE"/>
    <property type="match status" value="1"/>
</dbReference>
<dbReference type="CDD" id="cd01439">
    <property type="entry name" value="TCCD_inducible_PARP_like"/>
    <property type="match status" value="1"/>
</dbReference>
<name>A0A9W2ZTV7_BIOGL</name>
<dbReference type="SUPFAM" id="SSF54928">
    <property type="entry name" value="RNA-binding domain, RBD"/>
    <property type="match status" value="1"/>
</dbReference>
<dbReference type="Pfam" id="PF01661">
    <property type="entry name" value="Macro"/>
    <property type="match status" value="2"/>
</dbReference>
<proteinExistence type="predicted"/>
<evidence type="ECO:0000256" key="6">
    <source>
        <dbReference type="PROSITE-ProRule" id="PRU00176"/>
    </source>
</evidence>
<reference evidence="13" key="1">
    <citation type="submission" date="2025-08" db="UniProtKB">
        <authorList>
            <consortium name="RefSeq"/>
        </authorList>
    </citation>
    <scope>IDENTIFICATION</scope>
</reference>
<keyword evidence="3 7" id="KW-0808">Transferase</keyword>
<protein>
    <recommendedName>
        <fullName evidence="7">Poly [ADP-ribose] polymerase</fullName>
        <shortName evidence="7">PARP</shortName>
        <ecNumber evidence="7">2.4.2.-</ecNumber>
    </recommendedName>
</protein>
<dbReference type="SMART" id="SM00360">
    <property type="entry name" value="RRM"/>
    <property type="match status" value="2"/>
</dbReference>
<dbReference type="GO" id="GO:0003714">
    <property type="term" value="F:transcription corepressor activity"/>
    <property type="evidence" value="ECO:0007669"/>
    <property type="project" value="TreeGrafter"/>
</dbReference>